<sequence length="93" mass="10128">MRPELCSAASVDRRAARAELTHPRGLHLPLRRDDGVHRVHEMLVAREGVCRTSPAGDRLPAGQRLAARYVSVICHRPAAGKERMVGIDATTPG</sequence>
<name>X7ZDI7_MYCXE</name>
<evidence type="ECO:0000313" key="1">
    <source>
        <dbReference type="EMBL" id="EUA16660.1"/>
    </source>
</evidence>
<dbReference type="AlphaFoldDB" id="X7ZDI7"/>
<organism evidence="1">
    <name type="scientific">Mycobacterium xenopi 4042</name>
    <dbReference type="NCBI Taxonomy" id="1299334"/>
    <lineage>
        <taxon>Bacteria</taxon>
        <taxon>Bacillati</taxon>
        <taxon>Actinomycetota</taxon>
        <taxon>Actinomycetes</taxon>
        <taxon>Mycobacteriales</taxon>
        <taxon>Mycobacteriaceae</taxon>
        <taxon>Mycobacterium</taxon>
    </lineage>
</organism>
<gene>
    <name evidence="1" type="ORF">I553_3628</name>
</gene>
<accession>X7ZDI7</accession>
<comment type="caution">
    <text evidence="1">The sequence shown here is derived from an EMBL/GenBank/DDBJ whole genome shotgun (WGS) entry which is preliminary data.</text>
</comment>
<proteinExistence type="predicted"/>
<reference evidence="1" key="1">
    <citation type="submission" date="2014-01" db="EMBL/GenBank/DDBJ databases">
        <authorList>
            <person name="Brown-Elliot B."/>
            <person name="Wallace R."/>
            <person name="Lenaerts A."/>
            <person name="Ordway D."/>
            <person name="DeGroote M.A."/>
            <person name="Parker T."/>
            <person name="Sizemore C."/>
            <person name="Tallon L.J."/>
            <person name="Sadzewicz L.K."/>
            <person name="Sengamalay N."/>
            <person name="Fraser C.M."/>
            <person name="Hine E."/>
            <person name="Shefchek K.A."/>
            <person name="Das S.P."/>
            <person name="Tettelin H."/>
        </authorList>
    </citation>
    <scope>NUCLEOTIDE SEQUENCE [LARGE SCALE GENOMIC DNA]</scope>
    <source>
        <strain evidence="1">4042</strain>
    </source>
</reference>
<dbReference type="EMBL" id="JAOB01000079">
    <property type="protein sequence ID" value="EUA16660.1"/>
    <property type="molecule type" value="Genomic_DNA"/>
</dbReference>
<protein>
    <submittedName>
        <fullName evidence="1">Uncharacterized protein</fullName>
    </submittedName>
</protein>